<dbReference type="NCBIfam" id="TIGR00767">
    <property type="entry name" value="rho"/>
    <property type="match status" value="1"/>
</dbReference>
<keyword evidence="8 9" id="KW-0804">Transcription</keyword>
<keyword evidence="5 9" id="KW-0067">ATP-binding</keyword>
<evidence type="ECO:0000256" key="3">
    <source>
        <dbReference type="ARBA" id="ARBA00022801"/>
    </source>
</evidence>
<gene>
    <name evidence="9" type="primary">rho</name>
    <name evidence="14" type="ORF">Ga0123461_0476</name>
</gene>
<evidence type="ECO:0000259" key="13">
    <source>
        <dbReference type="PROSITE" id="PS51856"/>
    </source>
</evidence>
<dbReference type="Gene3D" id="3.40.50.300">
    <property type="entry name" value="P-loop containing nucleotide triphosphate hydrolases"/>
    <property type="match status" value="1"/>
</dbReference>
<keyword evidence="4 9" id="KW-0347">Helicase</keyword>
<dbReference type="GO" id="GO:0008186">
    <property type="term" value="F:ATP-dependent activity, acting on RNA"/>
    <property type="evidence" value="ECO:0007669"/>
    <property type="project" value="UniProtKB-UniRule"/>
</dbReference>
<feature type="compositionally biased region" description="Basic and acidic residues" evidence="12">
    <location>
        <begin position="93"/>
        <end position="108"/>
    </location>
</feature>
<dbReference type="PANTHER" id="PTHR46425">
    <property type="entry name" value="TRANSCRIPTION TERMINATION FACTOR RHO"/>
    <property type="match status" value="1"/>
</dbReference>
<dbReference type="SMART" id="SM00959">
    <property type="entry name" value="Rho_N"/>
    <property type="match status" value="1"/>
</dbReference>
<dbReference type="Pfam" id="PF07498">
    <property type="entry name" value="Rho_N"/>
    <property type="match status" value="1"/>
</dbReference>
<evidence type="ECO:0000256" key="8">
    <source>
        <dbReference type="ARBA" id="ARBA00023163"/>
    </source>
</evidence>
<dbReference type="PANTHER" id="PTHR46425:SF1">
    <property type="entry name" value="TRANSCRIPTION TERMINATION FACTOR RHO"/>
    <property type="match status" value="1"/>
</dbReference>
<evidence type="ECO:0000256" key="2">
    <source>
        <dbReference type="ARBA" id="ARBA00022741"/>
    </source>
</evidence>
<dbReference type="GO" id="GO:0004386">
    <property type="term" value="F:helicase activity"/>
    <property type="evidence" value="ECO:0007669"/>
    <property type="project" value="UniProtKB-UniRule"/>
</dbReference>
<dbReference type="NCBIfam" id="NF006886">
    <property type="entry name" value="PRK09376.1"/>
    <property type="match status" value="1"/>
</dbReference>
<dbReference type="KEGG" id="maes:Ga0123461_0476"/>
<dbReference type="Pfam" id="PF00006">
    <property type="entry name" value="ATP-synt_ab"/>
    <property type="match status" value="1"/>
</dbReference>
<dbReference type="GO" id="GO:0016787">
    <property type="term" value="F:hydrolase activity"/>
    <property type="evidence" value="ECO:0007669"/>
    <property type="project" value="UniProtKB-KW"/>
</dbReference>
<feature type="binding site" evidence="9">
    <location>
        <begin position="365"/>
        <end position="370"/>
    </location>
    <ligand>
        <name>ATP</name>
        <dbReference type="ChEBI" id="CHEBI:30616"/>
    </ligand>
</feature>
<dbReference type="GO" id="GO:0003723">
    <property type="term" value="F:RNA binding"/>
    <property type="evidence" value="ECO:0007669"/>
    <property type="project" value="UniProtKB-UniRule"/>
</dbReference>
<evidence type="ECO:0000256" key="1">
    <source>
        <dbReference type="ARBA" id="ARBA00022472"/>
    </source>
</evidence>
<keyword evidence="1 9" id="KW-0806">Transcription termination</keyword>
<evidence type="ECO:0000256" key="11">
    <source>
        <dbReference type="PROSITE-ProRule" id="PRU01203"/>
    </source>
</evidence>
<dbReference type="FunFam" id="3.40.50.300:FF:000072">
    <property type="entry name" value="Transcription termination factor Rho"/>
    <property type="match status" value="1"/>
</dbReference>
<dbReference type="Gene3D" id="2.40.50.140">
    <property type="entry name" value="Nucleic acid-binding proteins"/>
    <property type="match status" value="1"/>
</dbReference>
<dbReference type="GO" id="GO:0005524">
    <property type="term" value="F:ATP binding"/>
    <property type="evidence" value="ECO:0007669"/>
    <property type="project" value="UniProtKB-UniRule"/>
</dbReference>
<dbReference type="GO" id="GO:0005829">
    <property type="term" value="C:cytosol"/>
    <property type="evidence" value="ECO:0007669"/>
    <property type="project" value="UniProtKB-ARBA"/>
</dbReference>
<keyword evidence="3 9" id="KW-0378">Hydrolase</keyword>
<comment type="function">
    <text evidence="9">Facilitates transcription termination by a mechanism that involves Rho binding to the nascent RNA, activation of Rho's RNA-dependent ATPase activity, and release of the mRNA from the DNA template.</text>
</comment>
<dbReference type="Proteomes" id="UP000231701">
    <property type="component" value="Chromosome"/>
</dbReference>
<feature type="compositionally biased region" description="Basic and acidic residues" evidence="12">
    <location>
        <begin position="12"/>
        <end position="24"/>
    </location>
</feature>
<comment type="similarity">
    <text evidence="9 11">Belongs to the Rho family.</text>
</comment>
<evidence type="ECO:0000313" key="14">
    <source>
        <dbReference type="EMBL" id="ATX78913.1"/>
    </source>
</evidence>
<evidence type="ECO:0000256" key="5">
    <source>
        <dbReference type="ARBA" id="ARBA00022840"/>
    </source>
</evidence>
<keyword evidence="15" id="KW-1185">Reference proteome</keyword>
<keyword evidence="2 9" id="KW-0547">Nucleotide-binding</keyword>
<dbReference type="EC" id="3.6.4.-" evidence="9 10"/>
<dbReference type="InterPro" id="IPR041703">
    <property type="entry name" value="Rho_factor_ATP-bd"/>
</dbReference>
<feature type="binding site" evidence="9">
    <location>
        <begin position="377"/>
        <end position="382"/>
    </location>
    <ligand>
        <name>ATP</name>
        <dbReference type="ChEBI" id="CHEBI:30616"/>
    </ligand>
</feature>
<dbReference type="Pfam" id="PF07497">
    <property type="entry name" value="Rho_RNA_bind"/>
    <property type="match status" value="1"/>
</dbReference>
<evidence type="ECO:0000256" key="4">
    <source>
        <dbReference type="ARBA" id="ARBA00022806"/>
    </source>
</evidence>
<dbReference type="InterPro" id="IPR011112">
    <property type="entry name" value="Rho-like_N"/>
</dbReference>
<dbReference type="InterPro" id="IPR011113">
    <property type="entry name" value="Rho_RNA-bd"/>
</dbReference>
<evidence type="ECO:0000256" key="10">
    <source>
        <dbReference type="NCBIfam" id="TIGR00767"/>
    </source>
</evidence>
<proteinExistence type="inferred from homology"/>
<evidence type="ECO:0000256" key="12">
    <source>
        <dbReference type="SAM" id="MobiDB-lite"/>
    </source>
</evidence>
<dbReference type="SUPFAM" id="SSF50249">
    <property type="entry name" value="Nucleic acid-binding proteins"/>
    <property type="match status" value="1"/>
</dbReference>
<dbReference type="AlphaFoldDB" id="A0A2K8KVW3"/>
<dbReference type="SMART" id="SM00382">
    <property type="entry name" value="AAA"/>
    <property type="match status" value="1"/>
</dbReference>
<dbReference type="SMART" id="SM00357">
    <property type="entry name" value="CSP"/>
    <property type="match status" value="1"/>
</dbReference>
<evidence type="ECO:0000256" key="6">
    <source>
        <dbReference type="ARBA" id="ARBA00022884"/>
    </source>
</evidence>
<dbReference type="SUPFAM" id="SSF52540">
    <property type="entry name" value="P-loop containing nucleoside triphosphate hydrolases"/>
    <property type="match status" value="1"/>
</dbReference>
<feature type="binding site" evidence="9">
    <location>
        <position position="408"/>
    </location>
    <ligand>
        <name>ATP</name>
        <dbReference type="ChEBI" id="CHEBI:30616"/>
    </ligand>
</feature>
<name>A0A2K8KVW3_MARES</name>
<dbReference type="GO" id="GO:0006353">
    <property type="term" value="P:DNA-templated transcription termination"/>
    <property type="evidence" value="ECO:0007669"/>
    <property type="project" value="UniProtKB-UniRule"/>
</dbReference>
<protein>
    <recommendedName>
        <fullName evidence="9 10">Transcription termination factor Rho</fullName>
        <ecNumber evidence="9 10">3.6.4.-</ecNumber>
    </recommendedName>
    <alternativeName>
        <fullName evidence="9">ATP-dependent helicase Rho</fullName>
    </alternativeName>
</protein>
<evidence type="ECO:0000313" key="15">
    <source>
        <dbReference type="Proteomes" id="UP000231701"/>
    </source>
</evidence>
<dbReference type="InterPro" id="IPR011129">
    <property type="entry name" value="CSD"/>
</dbReference>
<evidence type="ECO:0000256" key="7">
    <source>
        <dbReference type="ARBA" id="ARBA00023015"/>
    </source>
</evidence>
<dbReference type="InterPro" id="IPR027417">
    <property type="entry name" value="P-loop_NTPase"/>
</dbReference>
<dbReference type="PROSITE" id="PS51856">
    <property type="entry name" value="RHO_RNA_BD"/>
    <property type="match status" value="1"/>
</dbReference>
<sequence>MSNEIEAPQEVKTSEVKPSEEAPRRRGRPRKVVVDDAAETKATESKPVKPKAKRTKAEVTPAKVEPKTAKAEAAPAEAESGAEEKPRRRGRPSKGEVKAEEVEVKAETKPANVEAKIEQEPSSNNEEMNAADNQEQGKRSRWRNKPERNNGPDRNNSNRPDRGNKPERGNKPDRNPKRARRDDSEEKISDEMEGVTLNLKEISAKSPTELLELADQYDIDNAAGMRKQEQVSAILRAHGLRSGTIYSEGVLEILPDGFGFLRSPDANYLSGPDDVYVSTHQIRRYFLRKGDTVAGEIRSPRRGEKYFALKTVDTTNGQSPEQARTKVLFDNLTPLYPDERLHMEIEDPTNKDITGRIIDIVSPIGKGQRALLVAPPRTGKTVMMQSIAHSIAANHPEVELIVLLIDERPEEVTDMKRSVKGEVVSSTFDEPAQRHVQVSEMVIEKAKRLVETGKDVVILLDSITRLARAYNTVVPSSGKILTGGVDANALHRPKRFFGAARNIEGGGSLTIIATALVETGSKMDEVIFEEFKGTGNMEIKLERKLTDKRIFPSIDIAPSGTRKEELLTPREDLQKVWILRKILSPMGSIDAMEFLLDKLGTTKSNAEFFSRMNQ</sequence>
<evidence type="ECO:0000256" key="9">
    <source>
        <dbReference type="HAMAP-Rule" id="MF_01884"/>
    </source>
</evidence>
<dbReference type="SUPFAM" id="SSF68912">
    <property type="entry name" value="Rho N-terminal domain-like"/>
    <property type="match status" value="1"/>
</dbReference>
<dbReference type="InterPro" id="IPR036269">
    <property type="entry name" value="Rho_N_sf"/>
</dbReference>
<dbReference type="CDD" id="cd04459">
    <property type="entry name" value="Rho_CSD"/>
    <property type="match status" value="1"/>
</dbReference>
<feature type="domain" description="Rho RNA-BD" evidence="13">
    <location>
        <begin position="244"/>
        <end position="319"/>
    </location>
</feature>
<dbReference type="CDD" id="cd01128">
    <property type="entry name" value="rho_factor_C"/>
    <property type="match status" value="1"/>
</dbReference>
<feature type="compositionally biased region" description="Polar residues" evidence="12">
    <location>
        <begin position="120"/>
        <end position="134"/>
    </location>
</feature>
<organism evidence="14 15">
    <name type="scientific">Mariprofundus aestuarium</name>
    <dbReference type="NCBI Taxonomy" id="1921086"/>
    <lineage>
        <taxon>Bacteria</taxon>
        <taxon>Pseudomonadati</taxon>
        <taxon>Pseudomonadota</taxon>
        <taxon>Candidatius Mariprofundia</taxon>
        <taxon>Mariprofundales</taxon>
        <taxon>Mariprofundaceae</taxon>
        <taxon>Mariprofundus</taxon>
    </lineage>
</organism>
<dbReference type="InterPro" id="IPR003593">
    <property type="entry name" value="AAA+_ATPase"/>
</dbReference>
<dbReference type="HAMAP" id="MF_01884">
    <property type="entry name" value="Rho"/>
    <property type="match status" value="1"/>
</dbReference>
<keyword evidence="7 9" id="KW-0805">Transcription regulation</keyword>
<dbReference type="OrthoDB" id="5287946at2"/>
<dbReference type="InterPro" id="IPR000194">
    <property type="entry name" value="ATPase_F1/V1/A1_a/bsu_nucl-bd"/>
</dbReference>
<comment type="subunit">
    <text evidence="9">Homohexamer. The homohexamer assembles into an open ring structure.</text>
</comment>
<feature type="compositionally biased region" description="Basic and acidic residues" evidence="12">
    <location>
        <begin position="159"/>
        <end position="190"/>
    </location>
</feature>
<dbReference type="InterPro" id="IPR004665">
    <property type="entry name" value="Term_rho"/>
</dbReference>
<keyword evidence="6 9" id="KW-0694">RNA-binding</keyword>
<feature type="compositionally biased region" description="Basic and acidic residues" evidence="12">
    <location>
        <begin position="32"/>
        <end position="47"/>
    </location>
</feature>
<accession>A0A2K8KVW3</accession>
<dbReference type="EMBL" id="CP018799">
    <property type="protein sequence ID" value="ATX78913.1"/>
    <property type="molecule type" value="Genomic_DNA"/>
</dbReference>
<comment type="caution">
    <text evidence="9">Lacks conserved residue(s) required for the propagation of feature annotation.</text>
</comment>
<feature type="region of interest" description="Disordered" evidence="12">
    <location>
        <begin position="1"/>
        <end position="192"/>
    </location>
</feature>
<dbReference type="InterPro" id="IPR012340">
    <property type="entry name" value="NA-bd_OB-fold"/>
</dbReference>
<reference evidence="14 15" key="1">
    <citation type="submission" date="2016-12" db="EMBL/GenBank/DDBJ databases">
        <title>Isolation and genomic insights into novel planktonic Zetaproteobacteria from stratified waters of the Chesapeake Bay.</title>
        <authorList>
            <person name="McAllister S.M."/>
            <person name="Kato S."/>
            <person name="Chan C.S."/>
            <person name="Chiu B.K."/>
            <person name="Field E.K."/>
        </authorList>
    </citation>
    <scope>NUCLEOTIDE SEQUENCE [LARGE SCALE GENOMIC DNA]</scope>
    <source>
        <strain evidence="14 15">CP-5</strain>
    </source>
</reference>